<reference evidence="1 2" key="1">
    <citation type="journal article" date="2019" name="ISME J.">
        <title>Genome analyses of uncultured TG2/ZB3 bacteria in 'Margulisbacteria' specifically attached to ectosymbiotic spirochetes of protists in the termite gut.</title>
        <authorList>
            <person name="Utami Y.D."/>
            <person name="Kuwahara H."/>
            <person name="Igai K."/>
            <person name="Murakami T."/>
            <person name="Sugaya K."/>
            <person name="Morikawa T."/>
            <person name="Nagura Y."/>
            <person name="Yuki M."/>
            <person name="Deevong P."/>
            <person name="Inoue T."/>
            <person name="Kihara K."/>
            <person name="Lo N."/>
            <person name="Yamada A."/>
            <person name="Ohkuma M."/>
            <person name="Hongoh Y."/>
        </authorList>
    </citation>
    <scope>NUCLEOTIDE SEQUENCE [LARGE SCALE GENOMIC DNA]</scope>
    <source>
        <strain evidence="1">RsDinE6-01</strain>
    </source>
</reference>
<dbReference type="AlphaFoldDB" id="A0A388TJW9"/>
<sequence>MKGKTINVDFNSPLEIRTIGLKALKNTLGVAGMARFIQQYENGIGNYTEEKYHQPELSLSELDAKLGG</sequence>
<gene>
    <name evidence="1" type="ORF">RDn1_276</name>
</gene>
<dbReference type="EMBL" id="BGZP01000007">
    <property type="protein sequence ID" value="GBR77617.1"/>
    <property type="molecule type" value="Genomic_DNA"/>
</dbReference>
<proteinExistence type="predicted"/>
<name>A0A388TJW9_9BACT</name>
<evidence type="ECO:0000313" key="1">
    <source>
        <dbReference type="EMBL" id="GBR77617.1"/>
    </source>
</evidence>
<organism evidence="1 2">
    <name type="scientific">Candidatus Termititenax dinenymphae</name>
    <dbReference type="NCBI Taxonomy" id="2218523"/>
    <lineage>
        <taxon>Bacteria</taxon>
        <taxon>Bacillati</taxon>
        <taxon>Candidatus Margulisiibacteriota</taxon>
        <taxon>Candidatus Termititenacia</taxon>
        <taxon>Candidatus Termititenacales</taxon>
        <taxon>Candidatus Termititenacaceae</taxon>
        <taxon>Candidatus Termititenax</taxon>
    </lineage>
</organism>
<keyword evidence="2" id="KW-1185">Reference proteome</keyword>
<evidence type="ECO:0000313" key="2">
    <source>
        <dbReference type="Proteomes" id="UP000282196"/>
    </source>
</evidence>
<comment type="caution">
    <text evidence="1">The sequence shown here is derived from an EMBL/GenBank/DDBJ whole genome shotgun (WGS) entry which is preliminary data.</text>
</comment>
<accession>A0A388TJW9</accession>
<protein>
    <submittedName>
        <fullName evidence="1">Uncharacterized protein</fullName>
    </submittedName>
</protein>
<dbReference type="Proteomes" id="UP000282196">
    <property type="component" value="Unassembled WGS sequence"/>
</dbReference>